<dbReference type="AlphaFoldDB" id="A0A7R6SZ17"/>
<dbReference type="KEGG" id="thyd:TTHT_1708"/>
<reference evidence="2 3" key="1">
    <citation type="journal article" date="2012" name="Extremophiles">
        <title>Thermotomaculum hydrothermale gen. nov., sp. nov., a novel heterotrophic thermophile within the phylum Acidobacteria from a deep-sea hydrothermal vent chimney in the Southern Okinawa Trough.</title>
        <authorList>
            <person name="Izumi H."/>
            <person name="Nunoura T."/>
            <person name="Miyazaki M."/>
            <person name="Mino S."/>
            <person name="Toki T."/>
            <person name="Takai K."/>
            <person name="Sako Y."/>
            <person name="Sawabe T."/>
            <person name="Nakagawa S."/>
        </authorList>
    </citation>
    <scope>NUCLEOTIDE SEQUENCE [LARGE SCALE GENOMIC DNA]</scope>
    <source>
        <strain evidence="2 3">AC55</strain>
    </source>
</reference>
<evidence type="ECO:0000313" key="3">
    <source>
        <dbReference type="Proteomes" id="UP000595564"/>
    </source>
</evidence>
<organism evidence="2 3">
    <name type="scientific">Thermotomaculum hydrothermale</name>
    <dbReference type="NCBI Taxonomy" id="981385"/>
    <lineage>
        <taxon>Bacteria</taxon>
        <taxon>Pseudomonadati</taxon>
        <taxon>Acidobacteriota</taxon>
        <taxon>Holophagae</taxon>
        <taxon>Thermotomaculales</taxon>
        <taxon>Thermotomaculaceae</taxon>
        <taxon>Thermotomaculum</taxon>
    </lineage>
</organism>
<sequence length="155" mass="18803">MFKRLFILSLLIFCFFCSFSKAIQSEDCVVFSVKNNVVTESDLRAFAYIFNEDYQNKREELIKKVVEIEKMYYCLKENYPFEGEFKREYPYLYYQLNYFYNNRLLPADNFADNDIDFNLVNYNLFKLLFVLKYSFLLVDEGDRSCLDAPVYFNKR</sequence>
<protein>
    <submittedName>
        <fullName evidence="2">Uncharacterized protein</fullName>
    </submittedName>
</protein>
<proteinExistence type="predicted"/>
<keyword evidence="3" id="KW-1185">Reference proteome</keyword>
<gene>
    <name evidence="2" type="ORF">TTHT_1708</name>
</gene>
<dbReference type="Proteomes" id="UP000595564">
    <property type="component" value="Chromosome"/>
</dbReference>
<evidence type="ECO:0000313" key="2">
    <source>
        <dbReference type="EMBL" id="BBB33181.1"/>
    </source>
</evidence>
<keyword evidence="1" id="KW-0732">Signal</keyword>
<accession>A0A7R6SZ17</accession>
<name>A0A7R6SZ17_9BACT</name>
<dbReference type="EMBL" id="AP017470">
    <property type="protein sequence ID" value="BBB33181.1"/>
    <property type="molecule type" value="Genomic_DNA"/>
</dbReference>
<evidence type="ECO:0000256" key="1">
    <source>
        <dbReference type="SAM" id="SignalP"/>
    </source>
</evidence>
<feature type="signal peptide" evidence="1">
    <location>
        <begin position="1"/>
        <end position="22"/>
    </location>
</feature>
<dbReference type="RefSeq" id="WP_201327484.1">
    <property type="nucleotide sequence ID" value="NZ_AP017470.1"/>
</dbReference>
<feature type="chain" id="PRO_5032819760" evidence="1">
    <location>
        <begin position="23"/>
        <end position="155"/>
    </location>
</feature>